<protein>
    <submittedName>
        <fullName evidence="1">Uncharacterized protein</fullName>
    </submittedName>
</protein>
<feature type="non-terminal residue" evidence="1">
    <location>
        <position position="1"/>
    </location>
</feature>
<comment type="caution">
    <text evidence="1">The sequence shown here is derived from an EMBL/GenBank/DDBJ whole genome shotgun (WGS) entry which is preliminary data.</text>
</comment>
<reference evidence="1" key="1">
    <citation type="submission" date="2022-08" db="EMBL/GenBank/DDBJ databases">
        <authorList>
            <person name="Gutierrez-Valencia J."/>
        </authorList>
    </citation>
    <scope>NUCLEOTIDE SEQUENCE</scope>
</reference>
<dbReference type="Proteomes" id="UP001154282">
    <property type="component" value="Unassembled WGS sequence"/>
</dbReference>
<gene>
    <name evidence="1" type="ORF">LITE_LOCUS35445</name>
</gene>
<name>A0AAV0NWU2_9ROSI</name>
<proteinExistence type="predicted"/>
<sequence>PTCGCGHRFYFHLLSGSPIYRGTPLLKRTNTDKKEPPPLVRFTLRRFLFQYNFGTLQQLLMWHGVNLIGEGTMGKIEREKQATFEAVFPIGKFGQLLQLHRFYIWSSDIAHNVESYFAHEERRTRTPPTTYKKKKKKQNRKEVLFALHFIRLSCLLC</sequence>
<organism evidence="1 2">
    <name type="scientific">Linum tenue</name>
    <dbReference type="NCBI Taxonomy" id="586396"/>
    <lineage>
        <taxon>Eukaryota</taxon>
        <taxon>Viridiplantae</taxon>
        <taxon>Streptophyta</taxon>
        <taxon>Embryophyta</taxon>
        <taxon>Tracheophyta</taxon>
        <taxon>Spermatophyta</taxon>
        <taxon>Magnoliopsida</taxon>
        <taxon>eudicotyledons</taxon>
        <taxon>Gunneridae</taxon>
        <taxon>Pentapetalae</taxon>
        <taxon>rosids</taxon>
        <taxon>fabids</taxon>
        <taxon>Malpighiales</taxon>
        <taxon>Linaceae</taxon>
        <taxon>Linum</taxon>
    </lineage>
</organism>
<feature type="non-terminal residue" evidence="1">
    <location>
        <position position="157"/>
    </location>
</feature>
<evidence type="ECO:0000313" key="1">
    <source>
        <dbReference type="EMBL" id="CAI0462641.1"/>
    </source>
</evidence>
<accession>A0AAV0NWU2</accession>
<evidence type="ECO:0000313" key="2">
    <source>
        <dbReference type="Proteomes" id="UP001154282"/>
    </source>
</evidence>
<dbReference type="AlphaFoldDB" id="A0AAV0NWU2"/>
<dbReference type="EMBL" id="CAMGYJ010000008">
    <property type="protein sequence ID" value="CAI0462641.1"/>
    <property type="molecule type" value="Genomic_DNA"/>
</dbReference>
<keyword evidence="2" id="KW-1185">Reference proteome</keyword>